<name>A0A9D1UFC5_9FIRM</name>
<reference evidence="2" key="1">
    <citation type="journal article" date="2021" name="PeerJ">
        <title>Extensive microbial diversity within the chicken gut microbiome revealed by metagenomics and culture.</title>
        <authorList>
            <person name="Gilroy R."/>
            <person name="Ravi A."/>
            <person name="Getino M."/>
            <person name="Pursley I."/>
            <person name="Horton D.L."/>
            <person name="Alikhan N.F."/>
            <person name="Baker D."/>
            <person name="Gharbi K."/>
            <person name="Hall N."/>
            <person name="Watson M."/>
            <person name="Adriaenssens E.M."/>
            <person name="Foster-Nyarko E."/>
            <person name="Jarju S."/>
            <person name="Secka A."/>
            <person name="Antonio M."/>
            <person name="Oren A."/>
            <person name="Chaudhuri R.R."/>
            <person name="La Ragione R."/>
            <person name="Hildebrand F."/>
            <person name="Pallen M.J."/>
        </authorList>
    </citation>
    <scope>NUCLEOTIDE SEQUENCE</scope>
    <source>
        <strain evidence="2">ChiSxjej1B13-11762</strain>
    </source>
</reference>
<dbReference type="SMART" id="SM00471">
    <property type="entry name" value="HDc"/>
    <property type="match status" value="1"/>
</dbReference>
<reference evidence="2" key="2">
    <citation type="submission" date="2021-04" db="EMBL/GenBank/DDBJ databases">
        <authorList>
            <person name="Gilroy R."/>
        </authorList>
    </citation>
    <scope>NUCLEOTIDE SEQUENCE</scope>
    <source>
        <strain evidence="2">ChiSxjej1B13-11762</strain>
    </source>
</reference>
<dbReference type="PROSITE" id="PS51831">
    <property type="entry name" value="HD"/>
    <property type="match status" value="1"/>
</dbReference>
<dbReference type="AlphaFoldDB" id="A0A9D1UFC5"/>
<dbReference type="InterPro" id="IPR003607">
    <property type="entry name" value="HD/PDEase_dom"/>
</dbReference>
<accession>A0A9D1UFC5</accession>
<gene>
    <name evidence="2" type="ORF">H9873_09635</name>
</gene>
<dbReference type="Pfam" id="PF01966">
    <property type="entry name" value="HD"/>
    <property type="match status" value="1"/>
</dbReference>
<proteinExistence type="predicted"/>
<sequence length="252" mass="28127">MLADHADAGGVRAVRAGGGCGPKTIELWKQEISVISYKDIRKNDEINALIEKGNDVLYELGYTEHSRKHAARVAQRAGQILEKLEYDKHTAELARIAGYMHDIGNCVNRNDHAHSGAILAYQTLKDLKTPMDDILTIVTAIGHHDEATGTAVDAVSAALILADKTDVRRNRVQNRTPSNFDIHDRVNYAALKSVLELKEEKKVLQMNLELDDTICTVLDYFEIFLQRMLMCRRAAEVLGCRFKLVANGNKLC</sequence>
<evidence type="ECO:0000259" key="1">
    <source>
        <dbReference type="PROSITE" id="PS51831"/>
    </source>
</evidence>
<comment type="caution">
    <text evidence="2">The sequence shown here is derived from an EMBL/GenBank/DDBJ whole genome shotgun (WGS) entry which is preliminary data.</text>
</comment>
<dbReference type="InterPro" id="IPR006674">
    <property type="entry name" value="HD_domain"/>
</dbReference>
<feature type="domain" description="HD" evidence="1">
    <location>
        <begin position="66"/>
        <end position="168"/>
    </location>
</feature>
<dbReference type="CDD" id="cd00077">
    <property type="entry name" value="HDc"/>
    <property type="match status" value="1"/>
</dbReference>
<dbReference type="SUPFAM" id="SSF109604">
    <property type="entry name" value="HD-domain/PDEase-like"/>
    <property type="match status" value="1"/>
</dbReference>
<evidence type="ECO:0000313" key="3">
    <source>
        <dbReference type="Proteomes" id="UP000824263"/>
    </source>
</evidence>
<organism evidence="2 3">
    <name type="scientific">Candidatus Dorea gallistercoris</name>
    <dbReference type="NCBI Taxonomy" id="2838542"/>
    <lineage>
        <taxon>Bacteria</taxon>
        <taxon>Bacillati</taxon>
        <taxon>Bacillota</taxon>
        <taxon>Clostridia</taxon>
        <taxon>Lachnospirales</taxon>
        <taxon>Lachnospiraceae</taxon>
        <taxon>Dorea</taxon>
    </lineage>
</organism>
<dbReference type="EMBL" id="DXGF01000170">
    <property type="protein sequence ID" value="HIW84571.1"/>
    <property type="molecule type" value="Genomic_DNA"/>
</dbReference>
<protein>
    <submittedName>
        <fullName evidence="2">HD domain-containing protein</fullName>
    </submittedName>
</protein>
<evidence type="ECO:0000313" key="2">
    <source>
        <dbReference type="EMBL" id="HIW84571.1"/>
    </source>
</evidence>
<dbReference type="Gene3D" id="1.10.3210.10">
    <property type="entry name" value="Hypothetical protein af1432"/>
    <property type="match status" value="1"/>
</dbReference>
<dbReference type="Proteomes" id="UP000824263">
    <property type="component" value="Unassembled WGS sequence"/>
</dbReference>